<organism evidence="2 3">
    <name type="scientific">Oryza meyeriana var. granulata</name>
    <dbReference type="NCBI Taxonomy" id="110450"/>
    <lineage>
        <taxon>Eukaryota</taxon>
        <taxon>Viridiplantae</taxon>
        <taxon>Streptophyta</taxon>
        <taxon>Embryophyta</taxon>
        <taxon>Tracheophyta</taxon>
        <taxon>Spermatophyta</taxon>
        <taxon>Magnoliopsida</taxon>
        <taxon>Liliopsida</taxon>
        <taxon>Poales</taxon>
        <taxon>Poaceae</taxon>
        <taxon>BOP clade</taxon>
        <taxon>Oryzoideae</taxon>
        <taxon>Oryzeae</taxon>
        <taxon>Oryzinae</taxon>
        <taxon>Oryza</taxon>
        <taxon>Oryza meyeriana</taxon>
    </lineage>
</organism>
<dbReference type="AlphaFoldDB" id="A0A6G1E9K6"/>
<protein>
    <submittedName>
        <fullName evidence="2">Uncharacterized protein</fullName>
    </submittedName>
</protein>
<gene>
    <name evidence="2" type="ORF">E2562_020089</name>
</gene>
<evidence type="ECO:0000313" key="2">
    <source>
        <dbReference type="EMBL" id="KAF0921795.1"/>
    </source>
</evidence>
<reference evidence="2 3" key="1">
    <citation type="submission" date="2019-11" db="EMBL/GenBank/DDBJ databases">
        <title>Whole genome sequence of Oryza granulata.</title>
        <authorList>
            <person name="Li W."/>
        </authorList>
    </citation>
    <scope>NUCLEOTIDE SEQUENCE [LARGE SCALE GENOMIC DNA]</scope>
    <source>
        <strain evidence="3">cv. Menghai</strain>
        <tissue evidence="2">Leaf</tissue>
    </source>
</reference>
<evidence type="ECO:0000256" key="1">
    <source>
        <dbReference type="SAM" id="MobiDB-lite"/>
    </source>
</evidence>
<proteinExistence type="predicted"/>
<evidence type="ECO:0000313" key="3">
    <source>
        <dbReference type="Proteomes" id="UP000479710"/>
    </source>
</evidence>
<dbReference type="Proteomes" id="UP000479710">
    <property type="component" value="Unassembled WGS sequence"/>
</dbReference>
<feature type="region of interest" description="Disordered" evidence="1">
    <location>
        <begin position="1"/>
        <end position="20"/>
    </location>
</feature>
<comment type="caution">
    <text evidence="2">The sequence shown here is derived from an EMBL/GenBank/DDBJ whole genome shotgun (WGS) entry which is preliminary data.</text>
</comment>
<accession>A0A6G1E9K6</accession>
<sequence length="71" mass="7693">MSKAWALVARSEDDSTAASSSVIVRASPCGALALLEPASVVVRRARPQARRKCFVFGRASVSSRASRFQRR</sequence>
<name>A0A6G1E9K6_9ORYZ</name>
<dbReference type="EMBL" id="SPHZ02000004">
    <property type="protein sequence ID" value="KAF0921795.1"/>
    <property type="molecule type" value="Genomic_DNA"/>
</dbReference>
<keyword evidence="3" id="KW-1185">Reference proteome</keyword>